<evidence type="ECO:0000259" key="5">
    <source>
        <dbReference type="PROSITE" id="PS50018"/>
    </source>
</evidence>
<feature type="compositionally biased region" description="Acidic residues" evidence="3">
    <location>
        <begin position="1021"/>
        <end position="1031"/>
    </location>
</feature>
<reference evidence="7" key="1">
    <citation type="submission" date="2022-08" db="EMBL/GenBank/DDBJ databases">
        <title>Novel sulphate-reducing endosymbionts in the free-living metamonad Anaeramoeba.</title>
        <authorList>
            <person name="Jerlstrom-Hultqvist J."/>
            <person name="Cepicka I."/>
            <person name="Gallot-Lavallee L."/>
            <person name="Salas-Leiva D."/>
            <person name="Curtis B.A."/>
            <person name="Zahonova K."/>
            <person name="Pipaliya S."/>
            <person name="Dacks J."/>
            <person name="Roger A.J."/>
        </authorList>
    </citation>
    <scope>NUCLEOTIDE SEQUENCE</scope>
    <source>
        <strain evidence="7">Busselton2</strain>
    </source>
</reference>
<evidence type="ECO:0000313" key="8">
    <source>
        <dbReference type="Proteomes" id="UP001146793"/>
    </source>
</evidence>
<accession>A0AAV8AD59</accession>
<dbReference type="Pfam" id="PF00616">
    <property type="entry name" value="RasGAP"/>
    <property type="match status" value="1"/>
</dbReference>
<feature type="domain" description="PH" evidence="4">
    <location>
        <begin position="1119"/>
        <end position="1221"/>
    </location>
</feature>
<dbReference type="GO" id="GO:0005096">
    <property type="term" value="F:GTPase activator activity"/>
    <property type="evidence" value="ECO:0007669"/>
    <property type="project" value="UniProtKB-KW"/>
</dbReference>
<dbReference type="SMART" id="SM00323">
    <property type="entry name" value="RasGAP"/>
    <property type="match status" value="1"/>
</dbReference>
<evidence type="ECO:0000256" key="1">
    <source>
        <dbReference type="ARBA" id="ARBA00022468"/>
    </source>
</evidence>
<dbReference type="SUPFAM" id="SSF47576">
    <property type="entry name" value="Calponin-homology domain, CH-domain"/>
    <property type="match status" value="1"/>
</dbReference>
<proteinExistence type="predicted"/>
<dbReference type="SMART" id="SM00233">
    <property type="entry name" value="PH"/>
    <property type="match status" value="1"/>
</dbReference>
<comment type="caution">
    <text evidence="7">The sequence shown here is derived from an EMBL/GenBank/DDBJ whole genome shotgun (WGS) entry which is preliminary data.</text>
</comment>
<dbReference type="SUPFAM" id="SSF48350">
    <property type="entry name" value="GTPase activation domain, GAP"/>
    <property type="match status" value="1"/>
</dbReference>
<dbReference type="PROSITE" id="PS50021">
    <property type="entry name" value="CH"/>
    <property type="match status" value="1"/>
</dbReference>
<evidence type="ECO:0000259" key="4">
    <source>
        <dbReference type="PROSITE" id="PS50003"/>
    </source>
</evidence>
<keyword evidence="1" id="KW-0343">GTPase activation</keyword>
<dbReference type="InterPro" id="IPR008936">
    <property type="entry name" value="Rho_GTPase_activation_prot"/>
</dbReference>
<evidence type="ECO:0000256" key="3">
    <source>
        <dbReference type="SAM" id="MobiDB-lite"/>
    </source>
</evidence>
<dbReference type="AlphaFoldDB" id="A0AAV8AD59"/>
<organism evidence="7 8">
    <name type="scientific">Anaeramoeba flamelloides</name>
    <dbReference type="NCBI Taxonomy" id="1746091"/>
    <lineage>
        <taxon>Eukaryota</taxon>
        <taxon>Metamonada</taxon>
        <taxon>Anaeramoebidae</taxon>
        <taxon>Anaeramoeba</taxon>
    </lineage>
</organism>
<dbReference type="EMBL" id="JANTQA010000008">
    <property type="protein sequence ID" value="KAJ3452144.1"/>
    <property type="molecule type" value="Genomic_DNA"/>
</dbReference>
<feature type="compositionally biased region" description="Low complexity" evidence="3">
    <location>
        <begin position="1035"/>
        <end position="1051"/>
    </location>
</feature>
<evidence type="ECO:0000256" key="2">
    <source>
        <dbReference type="SAM" id="Coils"/>
    </source>
</evidence>
<dbReference type="PANTHER" id="PTHR10194">
    <property type="entry name" value="RAS GTPASE-ACTIVATING PROTEINS"/>
    <property type="match status" value="1"/>
</dbReference>
<evidence type="ECO:0000313" key="7">
    <source>
        <dbReference type="EMBL" id="KAJ3452144.1"/>
    </source>
</evidence>
<feature type="region of interest" description="Disordered" evidence="3">
    <location>
        <begin position="246"/>
        <end position="270"/>
    </location>
</feature>
<evidence type="ECO:0000259" key="6">
    <source>
        <dbReference type="PROSITE" id="PS50021"/>
    </source>
</evidence>
<feature type="compositionally biased region" description="Low complexity" evidence="3">
    <location>
        <begin position="254"/>
        <end position="263"/>
    </location>
</feature>
<dbReference type="PROSITE" id="PS50018">
    <property type="entry name" value="RAS_GTPASE_ACTIV_2"/>
    <property type="match status" value="1"/>
</dbReference>
<feature type="coiled-coil region" evidence="2">
    <location>
        <begin position="312"/>
        <end position="339"/>
    </location>
</feature>
<protein>
    <submittedName>
        <fullName evidence="7">Ras gtpase-activating protein</fullName>
    </submittedName>
</protein>
<dbReference type="InterPro" id="IPR001936">
    <property type="entry name" value="RasGAP_dom"/>
</dbReference>
<dbReference type="InterPro" id="IPR036872">
    <property type="entry name" value="CH_dom_sf"/>
</dbReference>
<dbReference type="Gene3D" id="1.10.418.10">
    <property type="entry name" value="Calponin-like domain"/>
    <property type="match status" value="1"/>
</dbReference>
<dbReference type="SUPFAM" id="SSF50729">
    <property type="entry name" value="PH domain-like"/>
    <property type="match status" value="1"/>
</dbReference>
<dbReference type="Proteomes" id="UP001146793">
    <property type="component" value="Unassembled WGS sequence"/>
</dbReference>
<feature type="region of interest" description="Disordered" evidence="3">
    <location>
        <begin position="1013"/>
        <end position="1051"/>
    </location>
</feature>
<dbReference type="PANTHER" id="PTHR10194:SF60">
    <property type="entry name" value="RAS GTPASE-ACTIVATING PROTEIN RASKOL"/>
    <property type="match status" value="1"/>
</dbReference>
<dbReference type="InterPro" id="IPR001715">
    <property type="entry name" value="CH_dom"/>
</dbReference>
<dbReference type="Gene3D" id="1.10.506.10">
    <property type="entry name" value="GTPase Activation - p120gap, domain 1"/>
    <property type="match status" value="1"/>
</dbReference>
<dbReference type="CDD" id="cd00821">
    <property type="entry name" value="PH"/>
    <property type="match status" value="1"/>
</dbReference>
<dbReference type="Gene3D" id="2.30.29.30">
    <property type="entry name" value="Pleckstrin-homology domain (PH domain)/Phosphotyrosine-binding domain (PTB)"/>
    <property type="match status" value="1"/>
</dbReference>
<feature type="domain" description="Calponin-homology (CH)" evidence="6">
    <location>
        <begin position="35"/>
        <end position="138"/>
    </location>
</feature>
<feature type="domain" description="Ras-GAP" evidence="5">
    <location>
        <begin position="658"/>
        <end position="862"/>
    </location>
</feature>
<sequence length="1226" mass="143204">MIHLSLPTRRLLFRVSFHPGIEVLKTHQEEQIEEISPDEILLRWVNFQVKKSGNNIICSNFATDLQDCTVMSLVAGQLTKQNFDSVFQEQDPEKKSQNLLGIVQQSGFPNNTPKIEDILNKNEDILIKFLAELFLWKPSLELEGTKMVILNNSSQKEQIKQQEFKTTSKPNIEDLLSKYQINTFDQKKYEKKNDNDDEFIEVDVKKYNLNKNQNKKIVNDNNYLNEITKDEDFVDVDEEEKTIKIEKEEEKNNKSNQISDNNNTELSLDNSEKDLIKIQSQSSEDESDEDLDDFELGLIDKNGNELDDDQKIKLLKEKIKAEEEKIEFFQTKIQLETKESYEISEQLESSKEENATLLTFTNLSQSVMDNIDFLRKTFLESVTEVLRSCKGEMKVKLTKLINEVKEIDLRDSKIIGVKYSIQVFAKAFFGLLKTHKFPKFKKRSALVIKKNIMNFNPYDEIIMKEMFVNIMNELERNETIHRDNTTVFQSIDALFEHFYFINIFRTNLLENLFTILFESEILRIERNDEISQSRLKFILRENLDKFICGYIQFEKVIDGIYEFLKNVGVTSPRRKAINLINEIKKTTLGKTIRFIFEKYSSKAEKVLLTRLYNKFKESKFHDYSEIVERNKELLKEYLIVEDIEFLTFIFNSDVVEDSSENISSGLFYLLESLGLTLPFLHMIISQEILLTKDATNLFDSPNMRTQMIMKYSKLYGIKYLQTIFSNLIEDLLKSKISLEVDPNFLNQNNEEDQEMGKKENLEENISNLKKTFYLFTDTIYQSTEKIPHGFRMICAYLEEEIKLRYPDLVLPSIGSFVFLRFFCPAIREPESFELIESEIITLTESQKRKFFLISTLLSSLAKGQTFKSEHTYLHPFNEGIASLFKQRTDFLTEISSSSRINENSLLIPRSKIEYPKRGLPINPSLAHTTLNPSTEETISFHTFASDLSNDLQGLLRKSSDNFFPPNSLNYIEQFQTKVQTFLIKFQKINEILKSINPLYEIINSQFLGYEMSKNGNNSNIDDGDDDDDDDDQNRHNNNMSNNKQNQSINNSNNDILKKIGLEGKGGFGNTGILQNKKSKNTRRKFGFRKKKKIPQNLEKAPFEIPQILIERWKNIWTTKNIKTGKMFFSLDKGKKWFEKVAILKENLLSLFHSVPESKLTSPFVLLQLNENTLLARMDSSETGKKKISFRIRDDTGVEMILATKKKKEREEWIQVIEKTMTINYEK</sequence>
<keyword evidence="2" id="KW-0175">Coiled coil</keyword>
<dbReference type="Pfam" id="PF00307">
    <property type="entry name" value="CH"/>
    <property type="match status" value="1"/>
</dbReference>
<dbReference type="InterPro" id="IPR011993">
    <property type="entry name" value="PH-like_dom_sf"/>
</dbReference>
<dbReference type="InterPro" id="IPR039360">
    <property type="entry name" value="Ras_GTPase"/>
</dbReference>
<dbReference type="Pfam" id="PF00169">
    <property type="entry name" value="PH"/>
    <property type="match status" value="1"/>
</dbReference>
<dbReference type="InterPro" id="IPR001849">
    <property type="entry name" value="PH_domain"/>
</dbReference>
<name>A0AAV8AD59_9EUKA</name>
<gene>
    <name evidence="7" type="ORF">M0812_03908</name>
</gene>
<dbReference type="PROSITE" id="PS50003">
    <property type="entry name" value="PH_DOMAIN"/>
    <property type="match status" value="1"/>
</dbReference>